<gene>
    <name evidence="1" type="ORF">ACFOD6_21070</name>
</gene>
<dbReference type="PROSITE" id="PS51257">
    <property type="entry name" value="PROKAR_LIPOPROTEIN"/>
    <property type="match status" value="1"/>
</dbReference>
<dbReference type="EMBL" id="JBHRSM010000053">
    <property type="protein sequence ID" value="MFC3088538.1"/>
    <property type="molecule type" value="Genomic_DNA"/>
</dbReference>
<evidence type="ECO:0008006" key="3">
    <source>
        <dbReference type="Google" id="ProtNLM"/>
    </source>
</evidence>
<evidence type="ECO:0000313" key="1">
    <source>
        <dbReference type="EMBL" id="MFC3088538.1"/>
    </source>
</evidence>
<keyword evidence="2" id="KW-1185">Reference proteome</keyword>
<name>A0ABV7E1G1_9RHOB</name>
<organism evidence="1 2">
    <name type="scientific">Tabrizicola soli</name>
    <dbReference type="NCBI Taxonomy" id="2185115"/>
    <lineage>
        <taxon>Bacteria</taxon>
        <taxon>Pseudomonadati</taxon>
        <taxon>Pseudomonadota</taxon>
        <taxon>Alphaproteobacteria</taxon>
        <taxon>Rhodobacterales</taxon>
        <taxon>Paracoccaceae</taxon>
        <taxon>Tabrizicola</taxon>
    </lineage>
</organism>
<dbReference type="Proteomes" id="UP001595445">
    <property type="component" value="Unassembled WGS sequence"/>
</dbReference>
<evidence type="ECO:0000313" key="2">
    <source>
        <dbReference type="Proteomes" id="UP001595445"/>
    </source>
</evidence>
<protein>
    <recommendedName>
        <fullName evidence="3">Phosphoribosylamine--glycine ligase</fullName>
    </recommendedName>
</protein>
<reference evidence="2" key="1">
    <citation type="journal article" date="2019" name="Int. J. Syst. Evol. Microbiol.">
        <title>The Global Catalogue of Microorganisms (GCM) 10K type strain sequencing project: providing services to taxonomists for standard genome sequencing and annotation.</title>
        <authorList>
            <consortium name="The Broad Institute Genomics Platform"/>
            <consortium name="The Broad Institute Genome Sequencing Center for Infectious Disease"/>
            <person name="Wu L."/>
            <person name="Ma J."/>
        </authorList>
    </citation>
    <scope>NUCLEOTIDE SEQUENCE [LARGE SCALE GENOMIC DNA]</scope>
    <source>
        <strain evidence="2">KCTC 62102</strain>
    </source>
</reference>
<dbReference type="RefSeq" id="WP_197644607.1">
    <property type="nucleotide sequence ID" value="NZ_JAEACP010000012.1"/>
</dbReference>
<proteinExistence type="predicted"/>
<comment type="caution">
    <text evidence="1">The sequence shown here is derived from an EMBL/GenBank/DDBJ whole genome shotgun (WGS) entry which is preliminary data.</text>
</comment>
<accession>A0ABV7E1G1</accession>
<sequence length="116" mass="12407">MRPLASIRRNRRGDGGASIALILLLVGGCALAGCAKVEPRANVRELPPACVALGPEAFAAERRPSVGDREITDQEAARIISQAARTIRAYESRMRDLGDLEAARVANRCLEGLPTE</sequence>